<evidence type="ECO:0000256" key="12">
    <source>
        <dbReference type="SAM" id="Phobius"/>
    </source>
</evidence>
<dbReference type="GO" id="GO:0006814">
    <property type="term" value="P:sodium ion transport"/>
    <property type="evidence" value="ECO:0007669"/>
    <property type="project" value="UniProtKB-KW"/>
</dbReference>
<comment type="similarity">
    <text evidence="2 11">Belongs to the sodium:solute symporter (SSF) (TC 2.A.21) family.</text>
</comment>
<feature type="transmembrane region" description="Helical" evidence="12">
    <location>
        <begin position="448"/>
        <end position="468"/>
    </location>
</feature>
<evidence type="ECO:0000256" key="11">
    <source>
        <dbReference type="RuleBase" id="RU362091"/>
    </source>
</evidence>
<keyword evidence="3" id="KW-0813">Transport</keyword>
<dbReference type="PANTHER" id="PTHR42985:SF2">
    <property type="entry name" value="SODIUM-DEPENDENT MULTIVITAMIN TRANSPORTER"/>
    <property type="match status" value="1"/>
</dbReference>
<feature type="transmembrane region" description="Helical" evidence="12">
    <location>
        <begin position="235"/>
        <end position="256"/>
    </location>
</feature>
<keyword evidence="6 12" id="KW-1133">Transmembrane helix</keyword>
<dbReference type="HOGENOM" id="CLU_018808_11_1_1"/>
<reference evidence="13 15" key="2">
    <citation type="journal article" date="2013" name="Nature">
        <title>Insights into bilaterian evolution from three spiralian genomes.</title>
        <authorList>
            <person name="Simakov O."/>
            <person name="Marletaz F."/>
            <person name="Cho S.J."/>
            <person name="Edsinger-Gonzales E."/>
            <person name="Havlak P."/>
            <person name="Hellsten U."/>
            <person name="Kuo D.H."/>
            <person name="Larsson T."/>
            <person name="Lv J."/>
            <person name="Arendt D."/>
            <person name="Savage R."/>
            <person name="Osoegawa K."/>
            <person name="de Jong P."/>
            <person name="Grimwood J."/>
            <person name="Chapman J.A."/>
            <person name="Shapiro H."/>
            <person name="Aerts A."/>
            <person name="Otillar R.P."/>
            <person name="Terry A.Y."/>
            <person name="Boore J.L."/>
            <person name="Grigoriev I.V."/>
            <person name="Lindberg D.R."/>
            <person name="Seaver E.C."/>
            <person name="Weisblat D.A."/>
            <person name="Putnam N.H."/>
            <person name="Rokhsar D.S."/>
        </authorList>
    </citation>
    <scope>NUCLEOTIDE SEQUENCE</scope>
    <source>
        <strain evidence="13 15">I ESC-2004</strain>
    </source>
</reference>
<dbReference type="AlphaFoldDB" id="R7VIP0"/>
<organism evidence="13">
    <name type="scientific">Capitella teleta</name>
    <name type="common">Polychaete worm</name>
    <dbReference type="NCBI Taxonomy" id="283909"/>
    <lineage>
        <taxon>Eukaryota</taxon>
        <taxon>Metazoa</taxon>
        <taxon>Spiralia</taxon>
        <taxon>Lophotrochozoa</taxon>
        <taxon>Annelida</taxon>
        <taxon>Polychaeta</taxon>
        <taxon>Sedentaria</taxon>
        <taxon>Scolecida</taxon>
        <taxon>Capitellidae</taxon>
        <taxon>Capitella</taxon>
    </lineage>
</organism>
<feature type="transmembrane region" description="Helical" evidence="12">
    <location>
        <begin position="191"/>
        <end position="215"/>
    </location>
</feature>
<dbReference type="EnsemblMetazoa" id="CapteT136710">
    <property type="protein sequence ID" value="CapteP136710"/>
    <property type="gene ID" value="CapteG136710"/>
</dbReference>
<evidence type="ECO:0008006" key="16">
    <source>
        <dbReference type="Google" id="ProtNLM"/>
    </source>
</evidence>
<keyword evidence="4" id="KW-1003">Cell membrane</keyword>
<dbReference type="OrthoDB" id="6132759at2759"/>
<dbReference type="InterPro" id="IPR001734">
    <property type="entry name" value="Na/solute_symporter"/>
</dbReference>
<protein>
    <recommendedName>
        <fullName evidence="16">Sodium-dependent multivitamin transporter</fullName>
    </recommendedName>
</protein>
<dbReference type="NCBIfam" id="TIGR00813">
    <property type="entry name" value="sss"/>
    <property type="match status" value="1"/>
</dbReference>
<feature type="transmembrane region" description="Helical" evidence="12">
    <location>
        <begin position="338"/>
        <end position="363"/>
    </location>
</feature>
<evidence type="ECO:0000313" key="14">
    <source>
        <dbReference type="EnsemblMetazoa" id="CapteP136710"/>
    </source>
</evidence>
<dbReference type="PANTHER" id="PTHR42985">
    <property type="entry name" value="SODIUM-COUPLED MONOCARBOXYLATE TRANSPORTER"/>
    <property type="match status" value="1"/>
</dbReference>
<feature type="transmembrane region" description="Helical" evidence="12">
    <location>
        <begin position="52"/>
        <end position="70"/>
    </location>
</feature>
<reference evidence="15" key="1">
    <citation type="submission" date="2012-12" db="EMBL/GenBank/DDBJ databases">
        <authorList>
            <person name="Hellsten U."/>
            <person name="Grimwood J."/>
            <person name="Chapman J.A."/>
            <person name="Shapiro H."/>
            <person name="Aerts A."/>
            <person name="Otillar R.P."/>
            <person name="Terry A.Y."/>
            <person name="Boore J.L."/>
            <person name="Simakov O."/>
            <person name="Marletaz F."/>
            <person name="Cho S.-J."/>
            <person name="Edsinger-Gonzales E."/>
            <person name="Havlak P."/>
            <person name="Kuo D.-H."/>
            <person name="Larsson T."/>
            <person name="Lv J."/>
            <person name="Arendt D."/>
            <person name="Savage R."/>
            <person name="Osoegawa K."/>
            <person name="de Jong P."/>
            <person name="Lindberg D.R."/>
            <person name="Seaver E.C."/>
            <person name="Weisblat D.A."/>
            <person name="Putnam N.H."/>
            <person name="Grigoriev I.V."/>
            <person name="Rokhsar D.S."/>
        </authorList>
    </citation>
    <scope>NUCLEOTIDE SEQUENCE</scope>
    <source>
        <strain evidence="15">I ESC-2004</strain>
    </source>
</reference>
<evidence type="ECO:0000256" key="2">
    <source>
        <dbReference type="ARBA" id="ARBA00006434"/>
    </source>
</evidence>
<evidence type="ECO:0000256" key="4">
    <source>
        <dbReference type="ARBA" id="ARBA00022475"/>
    </source>
</evidence>
<dbReference type="InterPro" id="IPR051163">
    <property type="entry name" value="Sodium:Solute_Symporter_SSF"/>
</dbReference>
<feature type="non-terminal residue" evidence="13">
    <location>
        <position position="1"/>
    </location>
</feature>
<feature type="transmembrane region" description="Helical" evidence="12">
    <location>
        <begin position="387"/>
        <end position="406"/>
    </location>
</feature>
<dbReference type="GO" id="GO:0005886">
    <property type="term" value="C:plasma membrane"/>
    <property type="evidence" value="ECO:0007669"/>
    <property type="project" value="UniProtKB-SubCell"/>
</dbReference>
<evidence type="ECO:0000256" key="7">
    <source>
        <dbReference type="ARBA" id="ARBA00023053"/>
    </source>
</evidence>
<accession>R7VIP0</accession>
<dbReference type="GO" id="GO:0015293">
    <property type="term" value="F:symporter activity"/>
    <property type="evidence" value="ECO:0007669"/>
    <property type="project" value="TreeGrafter"/>
</dbReference>
<keyword evidence="8" id="KW-0406">Ion transport</keyword>
<proteinExistence type="inferred from homology"/>
<feature type="transmembrane region" description="Helical" evidence="12">
    <location>
        <begin position="160"/>
        <end position="179"/>
    </location>
</feature>
<evidence type="ECO:0000256" key="9">
    <source>
        <dbReference type="ARBA" id="ARBA00023136"/>
    </source>
</evidence>
<feature type="transmembrane region" description="Helical" evidence="12">
    <location>
        <begin position="13"/>
        <end position="32"/>
    </location>
</feature>
<comment type="subcellular location">
    <subcellularLocation>
        <location evidence="1">Cell membrane</location>
        <topology evidence="1">Multi-pass membrane protein</topology>
    </subcellularLocation>
</comment>
<keyword evidence="5 12" id="KW-0812">Transmembrane</keyword>
<evidence type="ECO:0000313" key="15">
    <source>
        <dbReference type="Proteomes" id="UP000014760"/>
    </source>
</evidence>
<dbReference type="PROSITE" id="PS50283">
    <property type="entry name" value="NA_SOLUT_SYMP_3"/>
    <property type="match status" value="1"/>
</dbReference>
<evidence type="ECO:0000256" key="5">
    <source>
        <dbReference type="ARBA" id="ARBA00022692"/>
    </source>
</evidence>
<keyword evidence="10" id="KW-0739">Sodium transport</keyword>
<reference evidence="14" key="3">
    <citation type="submission" date="2015-06" db="UniProtKB">
        <authorList>
            <consortium name="EnsemblMetazoa"/>
        </authorList>
    </citation>
    <scope>IDENTIFICATION</scope>
</reference>
<feature type="transmembrane region" description="Helical" evidence="12">
    <location>
        <begin position="82"/>
        <end position="102"/>
    </location>
</feature>
<feature type="transmembrane region" description="Helical" evidence="12">
    <location>
        <begin position="421"/>
        <end position="441"/>
    </location>
</feature>
<feature type="transmembrane region" description="Helical" evidence="12">
    <location>
        <begin position="276"/>
        <end position="303"/>
    </location>
</feature>
<dbReference type="Gene3D" id="1.20.1730.10">
    <property type="entry name" value="Sodium/glucose cotransporter"/>
    <property type="match status" value="1"/>
</dbReference>
<dbReference type="EMBL" id="AMQN01016313">
    <property type="status" value="NOT_ANNOTATED_CDS"/>
    <property type="molecule type" value="Genomic_DNA"/>
</dbReference>
<dbReference type="Proteomes" id="UP000014760">
    <property type="component" value="Unassembled WGS sequence"/>
</dbReference>
<sequence length="524" mass="57233">SSMEVQHFHWADYLAFVLSLMMSASIGIYYGWTDRKKKSTEDYLMAGRSMSILPVAVSLFVSWASAISFLGDPVQVYYYGTIYWLFGVGYCLAIPPAAHFFAPKLHRMKLISANEFLGVRFNNVIRIGASISISLQLIPYLGLALYAPSLALSQVTDMEVWIAVLVVGSVGTFYTSLGGMKAVLWADTLQFFLMIAGILAVLIQGIIVKGGIVNVWRIAEKGGRISFNNFDPNPFQAGTVWTYLIGGFFRVFNSYVSVQAFIQRYCTLPTERAAKIALYATMPMFFFSVTIFSLLGLVLYAFYHDCDPLTSGQISKSDQMLPLLTLRVLSFLPGMPGLFLACIFGACLSSLSSLQPALAALWLRDFIMPIFKANTKQEISNSTADKLAKGLSLMFGIITIILAFLMDEFKDSNLFSLTNTFTGMFGAPVAGVFVVGLTCNFVKSRSMLGGAIVGLAIPMWWGVGSFFYPNTEGRLPVSTDGCEAYNATYLSDGITAAPYEIYSATQAPTAGSGYVSHGISFGAD</sequence>
<dbReference type="InterPro" id="IPR038377">
    <property type="entry name" value="Na/Glc_symporter_sf"/>
</dbReference>
<evidence type="ECO:0000256" key="1">
    <source>
        <dbReference type="ARBA" id="ARBA00004651"/>
    </source>
</evidence>
<feature type="transmembrane region" description="Helical" evidence="12">
    <location>
        <begin position="123"/>
        <end position="148"/>
    </location>
</feature>
<evidence type="ECO:0000313" key="13">
    <source>
        <dbReference type="EMBL" id="ELU18422.1"/>
    </source>
</evidence>
<gene>
    <name evidence="13" type="ORF">CAPTEDRAFT_136710</name>
</gene>
<keyword evidence="7" id="KW-0915">Sodium</keyword>
<dbReference type="Pfam" id="PF00474">
    <property type="entry name" value="SSF"/>
    <property type="match status" value="1"/>
</dbReference>
<evidence type="ECO:0000256" key="10">
    <source>
        <dbReference type="ARBA" id="ARBA00023201"/>
    </source>
</evidence>
<keyword evidence="9 12" id="KW-0472">Membrane</keyword>
<dbReference type="OMA" id="FPWINAL"/>
<name>R7VIP0_CAPTE</name>
<dbReference type="EMBL" id="KB291938">
    <property type="protein sequence ID" value="ELU18422.1"/>
    <property type="molecule type" value="Genomic_DNA"/>
</dbReference>
<evidence type="ECO:0000256" key="3">
    <source>
        <dbReference type="ARBA" id="ARBA00022448"/>
    </source>
</evidence>
<keyword evidence="15" id="KW-1185">Reference proteome</keyword>
<dbReference type="STRING" id="283909.R7VIP0"/>
<evidence type="ECO:0000256" key="6">
    <source>
        <dbReference type="ARBA" id="ARBA00022989"/>
    </source>
</evidence>
<evidence type="ECO:0000256" key="8">
    <source>
        <dbReference type="ARBA" id="ARBA00023065"/>
    </source>
</evidence>